<dbReference type="GO" id="GO:0016491">
    <property type="term" value="F:oxidoreductase activity"/>
    <property type="evidence" value="ECO:0007669"/>
    <property type="project" value="UniProtKB-KW"/>
</dbReference>
<keyword evidence="1" id="KW-0285">Flavoprotein</keyword>
<feature type="domain" description="CO dehydrogenase flavoprotein C-terminal" evidence="4">
    <location>
        <begin position="1"/>
        <end position="75"/>
    </location>
</feature>
<evidence type="ECO:0000313" key="5">
    <source>
        <dbReference type="EMBL" id="GAJ08826.1"/>
    </source>
</evidence>
<organism evidence="5">
    <name type="scientific">marine sediment metagenome</name>
    <dbReference type="NCBI Taxonomy" id="412755"/>
    <lineage>
        <taxon>unclassified sequences</taxon>
        <taxon>metagenomes</taxon>
        <taxon>ecological metagenomes</taxon>
    </lineage>
</organism>
<dbReference type="InterPro" id="IPR005107">
    <property type="entry name" value="CO_DH_flav_C"/>
</dbReference>
<dbReference type="PANTHER" id="PTHR42659">
    <property type="entry name" value="XANTHINE DEHYDROGENASE SUBUNIT C-RELATED"/>
    <property type="match status" value="1"/>
</dbReference>
<protein>
    <recommendedName>
        <fullName evidence="4">CO dehydrogenase flavoprotein C-terminal domain-containing protein</fullName>
    </recommendedName>
</protein>
<feature type="non-terminal residue" evidence="5">
    <location>
        <position position="1"/>
    </location>
</feature>
<comment type="caution">
    <text evidence="5">The sequence shown here is derived from an EMBL/GenBank/DDBJ whole genome shotgun (WGS) entry which is preliminary data.</text>
</comment>
<dbReference type="InterPro" id="IPR051312">
    <property type="entry name" value="Diverse_Substr_Oxidored"/>
</dbReference>
<keyword evidence="3" id="KW-0560">Oxidoreductase</keyword>
<evidence type="ECO:0000256" key="1">
    <source>
        <dbReference type="ARBA" id="ARBA00022630"/>
    </source>
</evidence>
<accession>X1V823</accession>
<dbReference type="SMART" id="SM01092">
    <property type="entry name" value="CO_deh_flav_C"/>
    <property type="match status" value="1"/>
</dbReference>
<evidence type="ECO:0000256" key="2">
    <source>
        <dbReference type="ARBA" id="ARBA00022827"/>
    </source>
</evidence>
<dbReference type="Gene3D" id="3.30.390.50">
    <property type="entry name" value="CO dehydrogenase flavoprotein, C-terminal domain"/>
    <property type="match status" value="1"/>
</dbReference>
<name>X1V823_9ZZZZ</name>
<keyword evidence="2" id="KW-0274">FAD</keyword>
<gene>
    <name evidence="5" type="ORF">S12H4_52545</name>
</gene>
<dbReference type="AlphaFoldDB" id="X1V823"/>
<evidence type="ECO:0000259" key="4">
    <source>
        <dbReference type="SMART" id="SM01092"/>
    </source>
</evidence>
<dbReference type="EMBL" id="BARW01033351">
    <property type="protein sequence ID" value="GAJ08826.1"/>
    <property type="molecule type" value="Genomic_DNA"/>
</dbReference>
<dbReference type="SUPFAM" id="SSF55447">
    <property type="entry name" value="CO dehydrogenase flavoprotein C-terminal domain-like"/>
    <property type="match status" value="1"/>
</dbReference>
<reference evidence="5" key="1">
    <citation type="journal article" date="2014" name="Front. Microbiol.">
        <title>High frequency of phylogenetically diverse reductive dehalogenase-homologous genes in deep subseafloor sedimentary metagenomes.</title>
        <authorList>
            <person name="Kawai M."/>
            <person name="Futagami T."/>
            <person name="Toyoda A."/>
            <person name="Takaki Y."/>
            <person name="Nishi S."/>
            <person name="Hori S."/>
            <person name="Arai W."/>
            <person name="Tsubouchi T."/>
            <person name="Morono Y."/>
            <person name="Uchiyama I."/>
            <person name="Ito T."/>
            <person name="Fujiyama A."/>
            <person name="Inagaki F."/>
            <person name="Takami H."/>
        </authorList>
    </citation>
    <scope>NUCLEOTIDE SEQUENCE</scope>
    <source>
        <strain evidence="5">Expedition CK06-06</strain>
    </source>
</reference>
<dbReference type="PANTHER" id="PTHR42659:SF2">
    <property type="entry name" value="XANTHINE DEHYDROGENASE SUBUNIT C-RELATED"/>
    <property type="match status" value="1"/>
</dbReference>
<sequence length="78" mass="9069">KVIDVRIAMGSIAPIPLRLINVEEFLKNKKIDDELLEKAIQKVREEIKPIGDVRASAEYRRYISGILFKRAFKKLIPY</sequence>
<dbReference type="Pfam" id="PF03450">
    <property type="entry name" value="CO_deh_flav_C"/>
    <property type="match status" value="1"/>
</dbReference>
<proteinExistence type="predicted"/>
<dbReference type="InterPro" id="IPR036683">
    <property type="entry name" value="CO_DH_flav_C_dom_sf"/>
</dbReference>
<evidence type="ECO:0000256" key="3">
    <source>
        <dbReference type="ARBA" id="ARBA00023002"/>
    </source>
</evidence>